<gene>
    <name evidence="4" type="ORF">TCEB3V08_LOCUS4202</name>
</gene>
<dbReference type="AlphaFoldDB" id="A0A7R9CM08"/>
<feature type="compositionally biased region" description="Low complexity" evidence="3">
    <location>
        <begin position="660"/>
        <end position="674"/>
    </location>
</feature>
<sequence>MTRRRREWKRWGNHMHRLAGNFDADLDSSRINWTVLQPFPLVYGHDITGKMHNVDILCPCLMAGYRWAPCGWGRSIHVSSRVMSLKSVTVELVEGRVPIALWAGSQLNWIVLESNLTLFKWRLINVTLRVAKTTRNAWVTLVTNDSYALGALVLAHSLICANTKHNLVVLVTPGVTSSMRDHLKTIFNEVKEVNVLDSKDETNLALLSRPELGITFTKLHCWRLTHYSKCVFLDADTLVLQNCDELFDREELSAAPDAGWPDCFNSGVFVYTPSLDTFNALVQFAVSQGSFDGGDQGLLNQFFSDWASQDIGRHLPFIYNMCSSATYSYLPAYKQFGELVKIVHFIGPNKPWLLHFDTETRQVRPPPGVEHLHTLLQIWWDFFCDNVHPTLSPTMAGLAGAFAQMTLGVSRSSEQTALEEHMRKHAWEHGNADYMGVDSFDNIWKKICETLSTKDESSALKNVSNSEPSSFSIENPSMVVKSNLEELTPATPLQVPSSSKQTSITPPIEPLENPQKPESIKVVLPIHPEMESTYKLQSQKTDEQQEQKKEPVLVSSPLPLVSHSSKDILSPSTPLVTEATPPTSPPIAPVAPKIDSQALAVETPPIETPPVSTDIPKFTAAKSTPESSLVESVKPSLAEQAPVPPKRRGAKGDSGKATVSQPSKGSKTGQKGKK</sequence>
<dbReference type="CDD" id="cd02537">
    <property type="entry name" value="GT8_Glycogenin"/>
    <property type="match status" value="1"/>
</dbReference>
<dbReference type="InterPro" id="IPR002495">
    <property type="entry name" value="Glyco_trans_8"/>
</dbReference>
<evidence type="ECO:0000256" key="3">
    <source>
        <dbReference type="SAM" id="MobiDB-lite"/>
    </source>
</evidence>
<dbReference type="Pfam" id="PF01501">
    <property type="entry name" value="Glyco_transf_8"/>
    <property type="match status" value="1"/>
</dbReference>
<feature type="compositionally biased region" description="Polar residues" evidence="3">
    <location>
        <begin position="494"/>
        <end position="505"/>
    </location>
</feature>
<proteinExistence type="inferred from homology"/>
<evidence type="ECO:0000256" key="2">
    <source>
        <dbReference type="ARBA" id="ARBA00038934"/>
    </source>
</evidence>
<dbReference type="Gene3D" id="3.90.550.10">
    <property type="entry name" value="Spore Coat Polysaccharide Biosynthesis Protein SpsA, Chain A"/>
    <property type="match status" value="1"/>
</dbReference>
<reference evidence="4" key="1">
    <citation type="submission" date="2020-11" db="EMBL/GenBank/DDBJ databases">
        <authorList>
            <person name="Tran Van P."/>
        </authorList>
    </citation>
    <scope>NUCLEOTIDE SEQUENCE</scope>
</reference>
<name>A0A7R9CM08_TIMCR</name>
<comment type="similarity">
    <text evidence="1">Belongs to the glycosyltransferase 8 family. Glycogenin subfamily.</text>
</comment>
<dbReference type="EMBL" id="OC317574">
    <property type="protein sequence ID" value="CAD7397751.1"/>
    <property type="molecule type" value="Genomic_DNA"/>
</dbReference>
<dbReference type="InterPro" id="IPR050587">
    <property type="entry name" value="GNT1/Glycosyltrans_8"/>
</dbReference>
<evidence type="ECO:0000313" key="4">
    <source>
        <dbReference type="EMBL" id="CAD7397751.1"/>
    </source>
</evidence>
<dbReference type="GO" id="GO:0005978">
    <property type="term" value="P:glycogen biosynthetic process"/>
    <property type="evidence" value="ECO:0007669"/>
    <property type="project" value="UniProtKB-ARBA"/>
</dbReference>
<feature type="region of interest" description="Disordered" evidence="3">
    <location>
        <begin position="490"/>
        <end position="518"/>
    </location>
</feature>
<protein>
    <recommendedName>
        <fullName evidence="2">glycogenin glucosyltransferase</fullName>
        <ecNumber evidence="2">2.4.1.186</ecNumber>
    </recommendedName>
</protein>
<accession>A0A7R9CM08</accession>
<dbReference type="FunFam" id="3.90.550.10:FF:000085">
    <property type="entry name" value="Glycogenin, isoform B"/>
    <property type="match status" value="1"/>
</dbReference>
<evidence type="ECO:0000256" key="1">
    <source>
        <dbReference type="ARBA" id="ARBA00038162"/>
    </source>
</evidence>
<dbReference type="GO" id="GO:0008466">
    <property type="term" value="F:glycogenin glucosyltransferase activity"/>
    <property type="evidence" value="ECO:0007669"/>
    <property type="project" value="UniProtKB-EC"/>
</dbReference>
<organism evidence="4">
    <name type="scientific">Timema cristinae</name>
    <name type="common">Walking stick</name>
    <dbReference type="NCBI Taxonomy" id="61476"/>
    <lineage>
        <taxon>Eukaryota</taxon>
        <taxon>Metazoa</taxon>
        <taxon>Ecdysozoa</taxon>
        <taxon>Arthropoda</taxon>
        <taxon>Hexapoda</taxon>
        <taxon>Insecta</taxon>
        <taxon>Pterygota</taxon>
        <taxon>Neoptera</taxon>
        <taxon>Polyneoptera</taxon>
        <taxon>Phasmatodea</taxon>
        <taxon>Timematodea</taxon>
        <taxon>Timematoidea</taxon>
        <taxon>Timematidae</taxon>
        <taxon>Timema</taxon>
    </lineage>
</organism>
<feature type="region of interest" description="Disordered" evidence="3">
    <location>
        <begin position="563"/>
        <end position="674"/>
    </location>
</feature>
<dbReference type="PANTHER" id="PTHR11183">
    <property type="entry name" value="GLYCOGENIN SUBFAMILY MEMBER"/>
    <property type="match status" value="1"/>
</dbReference>
<dbReference type="InterPro" id="IPR029044">
    <property type="entry name" value="Nucleotide-diphossugar_trans"/>
</dbReference>
<dbReference type="SUPFAM" id="SSF53448">
    <property type="entry name" value="Nucleotide-diphospho-sugar transferases"/>
    <property type="match status" value="1"/>
</dbReference>
<dbReference type="EC" id="2.4.1.186" evidence="2"/>
<feature type="compositionally biased region" description="Polar residues" evidence="3">
    <location>
        <begin position="621"/>
        <end position="630"/>
    </location>
</feature>